<dbReference type="InterPro" id="IPR006076">
    <property type="entry name" value="FAD-dep_OxRdtase"/>
</dbReference>
<evidence type="ECO:0000259" key="6">
    <source>
        <dbReference type="Pfam" id="PF01266"/>
    </source>
</evidence>
<dbReference type="GO" id="GO:0004657">
    <property type="term" value="F:proline dehydrogenase activity"/>
    <property type="evidence" value="ECO:0007669"/>
    <property type="project" value="TreeGrafter"/>
</dbReference>
<dbReference type="Gene3D" id="3.50.50.60">
    <property type="entry name" value="FAD/NAD(P)-binding domain"/>
    <property type="match status" value="1"/>
</dbReference>
<sequence>MVSPQDKIVIIGAGCFGISTAYHLSKRGFTDITVIDRSETLPAKDGSSNDFNRIVRTSYSDNVYTVLAKEAIEIWKDRTVWEDDSYHECGVLVLASRVSDSFVDESYINDKNQGSRVDNLPDAEAIKKVFPPHVPVSSFNDNRGYMNHDGGWADAGKAVSYLTSKVKSMGVKVNGGHTVKCLRRRNNITTGVECEDGTVFEASKVVIATGSWTSSVFRDIGLKEKCLATGQVIAMIQLTKEEADRYRQTPVVLNFATGFYCFPPTDSHIVKLAIHAPGFTHTVDNVSTPRTIITNPEDGLAIPKKSVLALREHLRTVYPELAGKPFKSTRLCWYNDSPDGDWIIGPHPEDGSLIFATAGSGHAFKFFPVIGRLVADAIQDKLDPPLAKKFAVNRPASFAAKTDGVRAAEVVKELDISQLCTPEDLLLV</sequence>
<dbReference type="GO" id="GO:0050031">
    <property type="term" value="F:L-pipecolate oxidase activity"/>
    <property type="evidence" value="ECO:0007669"/>
    <property type="project" value="TreeGrafter"/>
</dbReference>
<dbReference type="InterPro" id="IPR045170">
    <property type="entry name" value="MTOX"/>
</dbReference>
<comment type="cofactor">
    <cofactor evidence="1">
        <name>FAD</name>
        <dbReference type="ChEBI" id="CHEBI:57692"/>
    </cofactor>
</comment>
<dbReference type="SUPFAM" id="SSF51905">
    <property type="entry name" value="FAD/NAD(P)-binding domain"/>
    <property type="match status" value="1"/>
</dbReference>
<name>A0A4S8LA95_DENBC</name>
<dbReference type="SUPFAM" id="SSF54373">
    <property type="entry name" value="FAD-linked reductases, C-terminal domain"/>
    <property type="match status" value="1"/>
</dbReference>
<evidence type="ECO:0000313" key="8">
    <source>
        <dbReference type="Proteomes" id="UP000297245"/>
    </source>
</evidence>
<keyword evidence="4" id="KW-0274">FAD</keyword>
<gene>
    <name evidence="7" type="ORF">K435DRAFT_831055</name>
</gene>
<evidence type="ECO:0000313" key="7">
    <source>
        <dbReference type="EMBL" id="THU85714.1"/>
    </source>
</evidence>
<keyword evidence="5" id="KW-0560">Oxidoreductase</keyword>
<dbReference type="Gene3D" id="3.30.9.10">
    <property type="entry name" value="D-Amino Acid Oxidase, subunit A, domain 2"/>
    <property type="match status" value="1"/>
</dbReference>
<dbReference type="PANTHER" id="PTHR10961:SF46">
    <property type="entry name" value="PEROXISOMAL SARCOSINE OXIDASE"/>
    <property type="match status" value="1"/>
</dbReference>
<dbReference type="EMBL" id="ML179534">
    <property type="protein sequence ID" value="THU85714.1"/>
    <property type="molecule type" value="Genomic_DNA"/>
</dbReference>
<dbReference type="OrthoDB" id="2219495at2759"/>
<dbReference type="PANTHER" id="PTHR10961">
    <property type="entry name" value="PEROXISOMAL SARCOSINE OXIDASE"/>
    <property type="match status" value="1"/>
</dbReference>
<keyword evidence="3" id="KW-0285">Flavoprotein</keyword>
<proteinExistence type="inferred from homology"/>
<dbReference type="GO" id="GO:0008115">
    <property type="term" value="F:sarcosine oxidase activity"/>
    <property type="evidence" value="ECO:0007669"/>
    <property type="project" value="TreeGrafter"/>
</dbReference>
<dbReference type="InterPro" id="IPR036188">
    <property type="entry name" value="FAD/NAD-bd_sf"/>
</dbReference>
<keyword evidence="8" id="KW-1185">Reference proteome</keyword>
<dbReference type="Pfam" id="PF01266">
    <property type="entry name" value="DAO"/>
    <property type="match status" value="1"/>
</dbReference>
<dbReference type="GO" id="GO:0050660">
    <property type="term" value="F:flavin adenine dinucleotide binding"/>
    <property type="evidence" value="ECO:0007669"/>
    <property type="project" value="InterPro"/>
</dbReference>
<dbReference type="AlphaFoldDB" id="A0A4S8LA95"/>
<evidence type="ECO:0000256" key="3">
    <source>
        <dbReference type="ARBA" id="ARBA00022630"/>
    </source>
</evidence>
<accession>A0A4S8LA95</accession>
<evidence type="ECO:0000256" key="4">
    <source>
        <dbReference type="ARBA" id="ARBA00022827"/>
    </source>
</evidence>
<dbReference type="Proteomes" id="UP000297245">
    <property type="component" value="Unassembled WGS sequence"/>
</dbReference>
<organism evidence="7 8">
    <name type="scientific">Dendrothele bispora (strain CBS 962.96)</name>
    <dbReference type="NCBI Taxonomy" id="1314807"/>
    <lineage>
        <taxon>Eukaryota</taxon>
        <taxon>Fungi</taxon>
        <taxon>Dikarya</taxon>
        <taxon>Basidiomycota</taxon>
        <taxon>Agaricomycotina</taxon>
        <taxon>Agaricomycetes</taxon>
        <taxon>Agaricomycetidae</taxon>
        <taxon>Agaricales</taxon>
        <taxon>Agaricales incertae sedis</taxon>
        <taxon>Dendrothele</taxon>
    </lineage>
</organism>
<evidence type="ECO:0000256" key="2">
    <source>
        <dbReference type="ARBA" id="ARBA00010989"/>
    </source>
</evidence>
<evidence type="ECO:0000256" key="1">
    <source>
        <dbReference type="ARBA" id="ARBA00001974"/>
    </source>
</evidence>
<comment type="similarity">
    <text evidence="2">Belongs to the MSOX/MTOX family.</text>
</comment>
<feature type="domain" description="FAD dependent oxidoreductase" evidence="6">
    <location>
        <begin position="7"/>
        <end position="376"/>
    </location>
</feature>
<reference evidence="7 8" key="1">
    <citation type="journal article" date="2019" name="Nat. Ecol. Evol.">
        <title>Megaphylogeny resolves global patterns of mushroom evolution.</title>
        <authorList>
            <person name="Varga T."/>
            <person name="Krizsan K."/>
            <person name="Foldi C."/>
            <person name="Dima B."/>
            <person name="Sanchez-Garcia M."/>
            <person name="Sanchez-Ramirez S."/>
            <person name="Szollosi G.J."/>
            <person name="Szarkandi J.G."/>
            <person name="Papp V."/>
            <person name="Albert L."/>
            <person name="Andreopoulos W."/>
            <person name="Angelini C."/>
            <person name="Antonin V."/>
            <person name="Barry K.W."/>
            <person name="Bougher N.L."/>
            <person name="Buchanan P."/>
            <person name="Buyck B."/>
            <person name="Bense V."/>
            <person name="Catcheside P."/>
            <person name="Chovatia M."/>
            <person name="Cooper J."/>
            <person name="Damon W."/>
            <person name="Desjardin D."/>
            <person name="Finy P."/>
            <person name="Geml J."/>
            <person name="Haridas S."/>
            <person name="Hughes K."/>
            <person name="Justo A."/>
            <person name="Karasinski D."/>
            <person name="Kautmanova I."/>
            <person name="Kiss B."/>
            <person name="Kocsube S."/>
            <person name="Kotiranta H."/>
            <person name="LaButti K.M."/>
            <person name="Lechner B.E."/>
            <person name="Liimatainen K."/>
            <person name="Lipzen A."/>
            <person name="Lukacs Z."/>
            <person name="Mihaltcheva S."/>
            <person name="Morgado L.N."/>
            <person name="Niskanen T."/>
            <person name="Noordeloos M.E."/>
            <person name="Ohm R.A."/>
            <person name="Ortiz-Santana B."/>
            <person name="Ovrebo C."/>
            <person name="Racz N."/>
            <person name="Riley R."/>
            <person name="Savchenko A."/>
            <person name="Shiryaev A."/>
            <person name="Soop K."/>
            <person name="Spirin V."/>
            <person name="Szebenyi C."/>
            <person name="Tomsovsky M."/>
            <person name="Tulloss R.E."/>
            <person name="Uehling J."/>
            <person name="Grigoriev I.V."/>
            <person name="Vagvolgyi C."/>
            <person name="Papp T."/>
            <person name="Martin F.M."/>
            <person name="Miettinen O."/>
            <person name="Hibbett D.S."/>
            <person name="Nagy L.G."/>
        </authorList>
    </citation>
    <scope>NUCLEOTIDE SEQUENCE [LARGE SCALE GENOMIC DNA]</scope>
    <source>
        <strain evidence="7 8">CBS 962.96</strain>
    </source>
</reference>
<evidence type="ECO:0000256" key="5">
    <source>
        <dbReference type="ARBA" id="ARBA00023002"/>
    </source>
</evidence>
<protein>
    <submittedName>
        <fullName evidence="7">FAD dependent oxidoreductase</fullName>
    </submittedName>
</protein>